<evidence type="ECO:0000256" key="1">
    <source>
        <dbReference type="SAM" id="Phobius"/>
    </source>
</evidence>
<dbReference type="RefSeq" id="WP_186638634.1">
    <property type="nucleotide sequence ID" value="NZ_JACOAF010000030.1"/>
</dbReference>
<gene>
    <name evidence="2" type="ORF">H7U12_13105</name>
</gene>
<evidence type="ECO:0000313" key="3">
    <source>
        <dbReference type="Proteomes" id="UP000659698"/>
    </source>
</evidence>
<feature type="transmembrane region" description="Helical" evidence="1">
    <location>
        <begin position="21"/>
        <end position="52"/>
    </location>
</feature>
<keyword evidence="1" id="KW-0812">Transmembrane</keyword>
<evidence type="ECO:0000313" key="2">
    <source>
        <dbReference type="EMBL" id="MBC3540625.1"/>
    </source>
</evidence>
<keyword evidence="3" id="KW-1185">Reference proteome</keyword>
<name>A0ABR6VU06_9BACT</name>
<organism evidence="2 3">
    <name type="scientific">Rufibacter sediminis</name>
    <dbReference type="NCBI Taxonomy" id="2762756"/>
    <lineage>
        <taxon>Bacteria</taxon>
        <taxon>Pseudomonadati</taxon>
        <taxon>Bacteroidota</taxon>
        <taxon>Cytophagia</taxon>
        <taxon>Cytophagales</taxon>
        <taxon>Hymenobacteraceae</taxon>
        <taxon>Rufibacter</taxon>
    </lineage>
</organism>
<dbReference type="EMBL" id="JACOAF010000030">
    <property type="protein sequence ID" value="MBC3540625.1"/>
    <property type="molecule type" value="Genomic_DNA"/>
</dbReference>
<comment type="caution">
    <text evidence="2">The sequence shown here is derived from an EMBL/GenBank/DDBJ whole genome shotgun (WGS) entry which is preliminary data.</text>
</comment>
<reference evidence="2 3" key="1">
    <citation type="journal article" date="2019" name="Int. J. Syst. Evol. Microbiol.">
        <title>Rufibacter sediminis sp. nov., isolated from freshwater lake sediment.</title>
        <authorList>
            <person name="Qu J.H."/>
            <person name="Zhang L.J."/>
            <person name="Fu Y.H."/>
            <person name="Li H.F."/>
        </authorList>
    </citation>
    <scope>NUCLEOTIDE SEQUENCE [LARGE SCALE GENOMIC DNA]</scope>
    <source>
        <strain evidence="2 3">H-1</strain>
    </source>
</reference>
<keyword evidence="1" id="KW-1133">Transmembrane helix</keyword>
<keyword evidence="1" id="KW-0472">Membrane</keyword>
<dbReference type="Proteomes" id="UP000659698">
    <property type="component" value="Unassembled WGS sequence"/>
</dbReference>
<proteinExistence type="predicted"/>
<protein>
    <submittedName>
        <fullName evidence="2">Uncharacterized protein</fullName>
    </submittedName>
</protein>
<sequence>MTNSEYGYGYGMEIIMIERKYLLAIYAVGLALLFMVSVGFGHILMGVAITVIERENEPLDLSDEYEPLDLSDEYEPLDLADVYVLRGDEWECSMINVQTNKCTEYSDKDGQ</sequence>
<accession>A0ABR6VU06</accession>